<reference evidence="2 3" key="1">
    <citation type="submission" date="2018-08" db="EMBL/GenBank/DDBJ databases">
        <title>Sequencing the genomes of 1000 actinobacteria strains.</title>
        <authorList>
            <person name="Klenk H.-P."/>
        </authorList>
    </citation>
    <scope>NUCLEOTIDE SEQUENCE [LARGE SCALE GENOMIC DNA]</scope>
    <source>
        <strain evidence="2 3">DSM 43927</strain>
    </source>
</reference>
<dbReference type="Proteomes" id="UP000256661">
    <property type="component" value="Unassembled WGS sequence"/>
</dbReference>
<feature type="domain" description="DUF397" evidence="1">
    <location>
        <begin position="22"/>
        <end position="74"/>
    </location>
</feature>
<evidence type="ECO:0000313" key="3">
    <source>
        <dbReference type="Proteomes" id="UP000256661"/>
    </source>
</evidence>
<dbReference type="InterPro" id="IPR007278">
    <property type="entry name" value="DUF397"/>
</dbReference>
<dbReference type="RefSeq" id="WP_116024463.1">
    <property type="nucleotide sequence ID" value="NZ_QTTT01000001.1"/>
</dbReference>
<dbReference type="Pfam" id="PF04149">
    <property type="entry name" value="DUF397"/>
    <property type="match status" value="1"/>
</dbReference>
<gene>
    <name evidence="2" type="ORF">DFJ69_4613</name>
</gene>
<evidence type="ECO:0000313" key="2">
    <source>
        <dbReference type="EMBL" id="REE99107.1"/>
    </source>
</evidence>
<protein>
    <submittedName>
        <fullName evidence="2">Uncharacterized protein DUF397</fullName>
    </submittedName>
</protein>
<proteinExistence type="predicted"/>
<accession>A0A3D9SU25</accession>
<keyword evidence="3" id="KW-1185">Reference proteome</keyword>
<sequence length="80" mass="8626">MRHSPAPAHNFPGGKAKVKPLDFRKSSRCEELNQDGCVELAGTPDGVAVRDSTDPDGPVLLVGGVAWRRLMAELHRPPGR</sequence>
<dbReference type="OrthoDB" id="3431830at2"/>
<evidence type="ECO:0000259" key="1">
    <source>
        <dbReference type="Pfam" id="PF04149"/>
    </source>
</evidence>
<name>A0A3D9SU25_9ACTN</name>
<comment type="caution">
    <text evidence="2">The sequence shown here is derived from an EMBL/GenBank/DDBJ whole genome shotgun (WGS) entry which is preliminary data.</text>
</comment>
<dbReference type="EMBL" id="QTTT01000001">
    <property type="protein sequence ID" value="REE99107.1"/>
    <property type="molecule type" value="Genomic_DNA"/>
</dbReference>
<organism evidence="2 3">
    <name type="scientific">Thermomonospora umbrina</name>
    <dbReference type="NCBI Taxonomy" id="111806"/>
    <lineage>
        <taxon>Bacteria</taxon>
        <taxon>Bacillati</taxon>
        <taxon>Actinomycetota</taxon>
        <taxon>Actinomycetes</taxon>
        <taxon>Streptosporangiales</taxon>
        <taxon>Thermomonosporaceae</taxon>
        <taxon>Thermomonospora</taxon>
    </lineage>
</organism>
<dbReference type="AlphaFoldDB" id="A0A3D9SU25"/>